<accession>W6THL6</accession>
<sequence>MIMDNASFHQSQRTRELLKSSRCRIFFYRHTHRIFWANMKRWIRKKIECFQGLYQSISVFLLYHNTTAFTVA</sequence>
<keyword evidence="2" id="KW-1185">Reference proteome</keyword>
<reference evidence="1 2" key="1">
    <citation type="journal article" date="2014" name="FEMS Microbiol. Lett.">
        <title>Draft genome sequences of three Holospora species (Holospora obtusa, Holospora undulata, and Holospora elegans), endonuclear symbiotic bacteria of the ciliate Paramecium caudatum.</title>
        <authorList>
            <person name="Dohra H."/>
            <person name="Tanaka K."/>
            <person name="Suzuki T."/>
            <person name="Fujishima M."/>
            <person name="Suzuki H."/>
        </authorList>
    </citation>
    <scope>NUCLEOTIDE SEQUENCE [LARGE SCALE GENOMIC DNA]</scope>
    <source>
        <strain evidence="1 2">F1</strain>
    </source>
</reference>
<evidence type="ECO:0000313" key="1">
    <source>
        <dbReference type="EMBL" id="ETZ07420.1"/>
    </source>
</evidence>
<dbReference type="EMBL" id="AWTR02000046">
    <property type="protein sequence ID" value="ETZ07420.1"/>
    <property type="molecule type" value="Genomic_DNA"/>
</dbReference>
<dbReference type="AlphaFoldDB" id="W6THL6"/>
<evidence type="ECO:0008006" key="3">
    <source>
        <dbReference type="Google" id="ProtNLM"/>
    </source>
</evidence>
<gene>
    <name evidence="1" type="ORF">P618_200388</name>
</gene>
<protein>
    <recommendedName>
        <fullName evidence="3">Tc1-like transposase DDE domain-containing protein</fullName>
    </recommendedName>
</protein>
<name>W6THL6_HOLOB</name>
<dbReference type="Proteomes" id="UP000019112">
    <property type="component" value="Unassembled WGS sequence"/>
</dbReference>
<comment type="caution">
    <text evidence="1">The sequence shown here is derived from an EMBL/GenBank/DDBJ whole genome shotgun (WGS) entry which is preliminary data.</text>
</comment>
<organism evidence="1 2">
    <name type="scientific">Holospora obtusa F1</name>
    <dbReference type="NCBI Taxonomy" id="1399147"/>
    <lineage>
        <taxon>Bacteria</taxon>
        <taxon>Pseudomonadati</taxon>
        <taxon>Pseudomonadota</taxon>
        <taxon>Alphaproteobacteria</taxon>
        <taxon>Holosporales</taxon>
        <taxon>Holosporaceae</taxon>
        <taxon>Holospora</taxon>
    </lineage>
</organism>
<evidence type="ECO:0000313" key="2">
    <source>
        <dbReference type="Proteomes" id="UP000019112"/>
    </source>
</evidence>
<proteinExistence type="predicted"/>